<organism evidence="3 4">
    <name type="scientific">Trichomonas vaginalis (strain ATCC PRA-98 / G3)</name>
    <dbReference type="NCBI Taxonomy" id="412133"/>
    <lineage>
        <taxon>Eukaryota</taxon>
        <taxon>Metamonada</taxon>
        <taxon>Parabasalia</taxon>
        <taxon>Trichomonadida</taxon>
        <taxon>Trichomonadidae</taxon>
        <taxon>Trichomonas</taxon>
    </lineage>
</organism>
<evidence type="ECO:0000313" key="3">
    <source>
        <dbReference type="EMBL" id="EAY01256.1"/>
    </source>
</evidence>
<evidence type="ECO:0000259" key="2">
    <source>
        <dbReference type="PROSITE" id="PS50832"/>
    </source>
</evidence>
<dbReference type="EMBL" id="DS113573">
    <property type="protein sequence ID" value="EAY01256.1"/>
    <property type="molecule type" value="Genomic_DNA"/>
</dbReference>
<keyword evidence="1" id="KW-0648">Protein biosynthesis</keyword>
<protein>
    <submittedName>
        <fullName evidence="3">Eukaryotic initiation factor 1A family protein</fullName>
    </submittedName>
</protein>
<dbReference type="InterPro" id="IPR006196">
    <property type="entry name" value="RNA-binding_domain_S1_IF1"/>
</dbReference>
<dbReference type="GO" id="GO:0006413">
    <property type="term" value="P:translational initiation"/>
    <property type="evidence" value="ECO:0000318"/>
    <property type="project" value="GO_Central"/>
</dbReference>
<dbReference type="KEGG" id="tva:4759081"/>
<feature type="domain" description="S1-like" evidence="2">
    <location>
        <begin position="20"/>
        <end position="94"/>
    </location>
</feature>
<dbReference type="OMA" id="WRYTRTE"/>
<dbReference type="InParanoid" id="A2F1G9"/>
<dbReference type="SUPFAM" id="SSF50249">
    <property type="entry name" value="Nucleic acid-binding proteins"/>
    <property type="match status" value="1"/>
</dbReference>
<dbReference type="VEuPathDB" id="TrichDB:TVAGG3_0947850"/>
<dbReference type="PROSITE" id="PS50832">
    <property type="entry name" value="S1_IF1_TYPE"/>
    <property type="match status" value="1"/>
</dbReference>
<dbReference type="VEuPathDB" id="TrichDB:TVAG_027240"/>
<reference evidence="3" key="2">
    <citation type="journal article" date="2007" name="Science">
        <title>Draft genome sequence of the sexually transmitted pathogen Trichomonas vaginalis.</title>
        <authorList>
            <person name="Carlton J.M."/>
            <person name="Hirt R.P."/>
            <person name="Silva J.C."/>
            <person name="Delcher A.L."/>
            <person name="Schatz M."/>
            <person name="Zhao Q."/>
            <person name="Wortman J.R."/>
            <person name="Bidwell S.L."/>
            <person name="Alsmark U.C.M."/>
            <person name="Besteiro S."/>
            <person name="Sicheritz-Ponten T."/>
            <person name="Noel C.J."/>
            <person name="Dacks J.B."/>
            <person name="Foster P.G."/>
            <person name="Simillion C."/>
            <person name="Van de Peer Y."/>
            <person name="Miranda-Saavedra D."/>
            <person name="Barton G.J."/>
            <person name="Westrop G.D."/>
            <person name="Mueller S."/>
            <person name="Dessi D."/>
            <person name="Fiori P.L."/>
            <person name="Ren Q."/>
            <person name="Paulsen I."/>
            <person name="Zhang H."/>
            <person name="Bastida-Corcuera F.D."/>
            <person name="Simoes-Barbosa A."/>
            <person name="Brown M.T."/>
            <person name="Hayes R.D."/>
            <person name="Mukherjee M."/>
            <person name="Okumura C.Y."/>
            <person name="Schneider R."/>
            <person name="Smith A.J."/>
            <person name="Vanacova S."/>
            <person name="Villalvazo M."/>
            <person name="Haas B.J."/>
            <person name="Pertea M."/>
            <person name="Feldblyum T.V."/>
            <person name="Utterback T.R."/>
            <person name="Shu C.L."/>
            <person name="Osoegawa K."/>
            <person name="de Jong P.J."/>
            <person name="Hrdy I."/>
            <person name="Horvathova L."/>
            <person name="Zubacova Z."/>
            <person name="Dolezal P."/>
            <person name="Malik S.B."/>
            <person name="Logsdon J.M. Jr."/>
            <person name="Henze K."/>
            <person name="Gupta A."/>
            <person name="Wang C.C."/>
            <person name="Dunne R.L."/>
            <person name="Upcroft J.A."/>
            <person name="Upcroft P."/>
            <person name="White O."/>
            <person name="Salzberg S.L."/>
            <person name="Tang P."/>
            <person name="Chiu C.-H."/>
            <person name="Lee Y.-S."/>
            <person name="Embley T.M."/>
            <person name="Coombs G.H."/>
            <person name="Mottram J.C."/>
            <person name="Tachezy J."/>
            <person name="Fraser-Liggett C.M."/>
            <person name="Johnson P.J."/>
        </authorList>
    </citation>
    <scope>NUCLEOTIDE SEQUENCE [LARGE SCALE GENOMIC DNA]</scope>
    <source>
        <strain evidence="3">G3</strain>
    </source>
</reference>
<reference evidence="3" key="1">
    <citation type="submission" date="2006-10" db="EMBL/GenBank/DDBJ databases">
        <authorList>
            <person name="Amadeo P."/>
            <person name="Zhao Q."/>
            <person name="Wortman J."/>
            <person name="Fraser-Liggett C."/>
            <person name="Carlton J."/>
        </authorList>
    </citation>
    <scope>NUCLEOTIDE SEQUENCE</scope>
    <source>
        <strain evidence="3">G3</strain>
    </source>
</reference>
<accession>A2F1G9</accession>
<dbReference type="eggNOG" id="KOG3403">
    <property type="taxonomic scope" value="Eukaryota"/>
</dbReference>
<dbReference type="GO" id="GO:0003723">
    <property type="term" value="F:RNA binding"/>
    <property type="evidence" value="ECO:0007669"/>
    <property type="project" value="InterPro"/>
</dbReference>
<dbReference type="Gene3D" id="2.40.50.140">
    <property type="entry name" value="Nucleic acid-binding proteins"/>
    <property type="match status" value="1"/>
</dbReference>
<dbReference type="FunCoup" id="A2F1G9">
    <property type="interactions" value="745"/>
</dbReference>
<proteinExistence type="inferred from homology"/>
<name>A2F1G9_TRIV3</name>
<dbReference type="Proteomes" id="UP000001542">
    <property type="component" value="Unassembled WGS sequence"/>
</dbReference>
<dbReference type="InterPro" id="IPR012340">
    <property type="entry name" value="NA-bd_OB-fold"/>
</dbReference>
<gene>
    <name evidence="3" type="ORF">TVAG_027240</name>
</gene>
<dbReference type="AlphaFoldDB" id="A2F1G9"/>
<dbReference type="GO" id="GO:0003743">
    <property type="term" value="F:translation initiation factor activity"/>
    <property type="evidence" value="ECO:0000318"/>
    <property type="project" value="GO_Central"/>
</dbReference>
<sequence length="139" mass="16039">MGKSKHATLTQRKKNQERMASTELILAEEMQVYGQVARSLGDKRFECICNDHKVRICKVRGKFRGRLFINQGDYLLIALREEEDDKADIIHKYTTDEAHELFKMGEVNERDFTTQTEESAQGGDDNGVIVWTKEDVDNI</sequence>
<dbReference type="RefSeq" id="XP_001314071.1">
    <property type="nucleotide sequence ID" value="XM_001314064.1"/>
</dbReference>
<dbReference type="OrthoDB" id="274995at2759"/>
<dbReference type="SMR" id="A2F1G9"/>
<dbReference type="SMART" id="SM00652">
    <property type="entry name" value="eIF1a"/>
    <property type="match status" value="1"/>
</dbReference>
<dbReference type="HAMAP" id="MF_00216">
    <property type="entry name" value="aIF_1A"/>
    <property type="match status" value="1"/>
</dbReference>
<evidence type="ECO:0000313" key="4">
    <source>
        <dbReference type="Proteomes" id="UP000001542"/>
    </source>
</evidence>
<keyword evidence="4" id="KW-1185">Reference proteome</keyword>
<dbReference type="PANTHER" id="PTHR21668">
    <property type="entry name" value="EIF-1A"/>
    <property type="match status" value="1"/>
</dbReference>
<dbReference type="InterPro" id="IPR001253">
    <property type="entry name" value="TIF_eIF-1A"/>
</dbReference>
<dbReference type="CDD" id="cd05793">
    <property type="entry name" value="S1_IF1A"/>
    <property type="match status" value="1"/>
</dbReference>
<dbReference type="GO" id="GO:0005737">
    <property type="term" value="C:cytoplasm"/>
    <property type="evidence" value="ECO:0000318"/>
    <property type="project" value="GO_Central"/>
</dbReference>
<dbReference type="STRING" id="5722.A2F1G9"/>
<dbReference type="Pfam" id="PF01176">
    <property type="entry name" value="eIF-1a"/>
    <property type="match status" value="1"/>
</dbReference>
<evidence type="ECO:0000256" key="1">
    <source>
        <dbReference type="PROSITE-ProRule" id="PRU00181"/>
    </source>
</evidence>
<keyword evidence="1 3" id="KW-0396">Initiation factor</keyword>